<keyword evidence="2" id="KW-1185">Reference proteome</keyword>
<gene>
    <name evidence="1" type="ORF">RPERSI_LOCUS18450</name>
</gene>
<accession>A0ACA9RC00</accession>
<protein>
    <submittedName>
        <fullName evidence="1">8966_t:CDS:1</fullName>
    </submittedName>
</protein>
<name>A0ACA9RC00_9GLOM</name>
<organism evidence="1 2">
    <name type="scientific">Racocetra persica</name>
    <dbReference type="NCBI Taxonomy" id="160502"/>
    <lineage>
        <taxon>Eukaryota</taxon>
        <taxon>Fungi</taxon>
        <taxon>Fungi incertae sedis</taxon>
        <taxon>Mucoromycota</taxon>
        <taxon>Glomeromycotina</taxon>
        <taxon>Glomeromycetes</taxon>
        <taxon>Diversisporales</taxon>
        <taxon>Gigasporaceae</taxon>
        <taxon>Racocetra</taxon>
    </lineage>
</organism>
<feature type="non-terminal residue" evidence="1">
    <location>
        <position position="127"/>
    </location>
</feature>
<dbReference type="Proteomes" id="UP000789920">
    <property type="component" value="Unassembled WGS sequence"/>
</dbReference>
<dbReference type="EMBL" id="CAJVQC010048863">
    <property type="protein sequence ID" value="CAG8786832.1"/>
    <property type="molecule type" value="Genomic_DNA"/>
</dbReference>
<reference evidence="1" key="1">
    <citation type="submission" date="2021-06" db="EMBL/GenBank/DDBJ databases">
        <authorList>
            <person name="Kallberg Y."/>
            <person name="Tangrot J."/>
            <person name="Rosling A."/>
        </authorList>
    </citation>
    <scope>NUCLEOTIDE SEQUENCE</scope>
    <source>
        <strain evidence="1">MA461A</strain>
    </source>
</reference>
<feature type="non-terminal residue" evidence="1">
    <location>
        <position position="1"/>
    </location>
</feature>
<proteinExistence type="predicted"/>
<comment type="caution">
    <text evidence="1">The sequence shown here is derived from an EMBL/GenBank/DDBJ whole genome shotgun (WGS) entry which is preliminary data.</text>
</comment>
<evidence type="ECO:0000313" key="2">
    <source>
        <dbReference type="Proteomes" id="UP000789920"/>
    </source>
</evidence>
<evidence type="ECO:0000313" key="1">
    <source>
        <dbReference type="EMBL" id="CAG8786832.1"/>
    </source>
</evidence>
<sequence>PNAFPISYDEPIKTTALPLCEHYSFINFSDDSNEYKLIISQSPDNISLTTIPSDSNSIISFNSVDTNEVKQRLTENDVPDSNYFSSFYPVDSNEVENILTREYKAIISFWISQGPLVTIQYDCVQQV</sequence>